<keyword evidence="2" id="KW-1185">Reference proteome</keyword>
<comment type="caution">
    <text evidence="1">The sequence shown here is derived from an EMBL/GenBank/DDBJ whole genome shotgun (WGS) entry which is preliminary data.</text>
</comment>
<sequence>MKALQFHPRSKENIGTSVMEIKAVVEVLMVVNGGGAVGKDGDDGNTCVTPIVVEKIIGVDGGGAMGENYIIHLLVFQISNILDREERNRPSYFSYYRLSPNNSSTTTLPISNSFMHGSGYQHCTDLHNGDCRSARQKTTYHRDGRVVPSRDHCNDGGWQRRLCKLLEEVVVVCV</sequence>
<name>A0ABD1T6J2_9LAMI</name>
<accession>A0ABD1T6J2</accession>
<gene>
    <name evidence="1" type="ORF">Fot_31997</name>
</gene>
<dbReference type="Proteomes" id="UP001604277">
    <property type="component" value="Unassembled WGS sequence"/>
</dbReference>
<evidence type="ECO:0000313" key="1">
    <source>
        <dbReference type="EMBL" id="KAL2508350.1"/>
    </source>
</evidence>
<protein>
    <submittedName>
        <fullName evidence="1">Uncharacterized protein</fullName>
    </submittedName>
</protein>
<dbReference type="EMBL" id="JBFOLJ010000009">
    <property type="protein sequence ID" value="KAL2508350.1"/>
    <property type="molecule type" value="Genomic_DNA"/>
</dbReference>
<organism evidence="1 2">
    <name type="scientific">Forsythia ovata</name>
    <dbReference type="NCBI Taxonomy" id="205694"/>
    <lineage>
        <taxon>Eukaryota</taxon>
        <taxon>Viridiplantae</taxon>
        <taxon>Streptophyta</taxon>
        <taxon>Embryophyta</taxon>
        <taxon>Tracheophyta</taxon>
        <taxon>Spermatophyta</taxon>
        <taxon>Magnoliopsida</taxon>
        <taxon>eudicotyledons</taxon>
        <taxon>Gunneridae</taxon>
        <taxon>Pentapetalae</taxon>
        <taxon>asterids</taxon>
        <taxon>lamiids</taxon>
        <taxon>Lamiales</taxon>
        <taxon>Oleaceae</taxon>
        <taxon>Forsythieae</taxon>
        <taxon>Forsythia</taxon>
    </lineage>
</organism>
<dbReference type="AlphaFoldDB" id="A0ABD1T6J2"/>
<proteinExistence type="predicted"/>
<evidence type="ECO:0000313" key="2">
    <source>
        <dbReference type="Proteomes" id="UP001604277"/>
    </source>
</evidence>
<reference evidence="2" key="1">
    <citation type="submission" date="2024-07" db="EMBL/GenBank/DDBJ databases">
        <title>Two chromosome-level genome assemblies of Korean endemic species Abeliophyllum distichum and Forsythia ovata (Oleaceae).</title>
        <authorList>
            <person name="Jang H."/>
        </authorList>
    </citation>
    <scope>NUCLEOTIDE SEQUENCE [LARGE SCALE GENOMIC DNA]</scope>
</reference>